<proteinExistence type="predicted"/>
<dbReference type="EMBL" id="LLZH01000281">
    <property type="protein sequence ID" value="KUL29261.1"/>
    <property type="molecule type" value="Genomic_DNA"/>
</dbReference>
<comment type="caution">
    <text evidence="4">The sequence shown here is derived from an EMBL/GenBank/DDBJ whole genome shotgun (WGS) entry which is preliminary data.</text>
</comment>
<dbReference type="Gene3D" id="2.120.10.30">
    <property type="entry name" value="TolB, C-terminal domain"/>
    <property type="match status" value="2"/>
</dbReference>
<evidence type="ECO:0000313" key="4">
    <source>
        <dbReference type="EMBL" id="KUL29261.1"/>
    </source>
</evidence>
<dbReference type="GO" id="GO:0006508">
    <property type="term" value="P:proteolysis"/>
    <property type="evidence" value="ECO:0007669"/>
    <property type="project" value="InterPro"/>
</dbReference>
<feature type="domain" description="Peptidase S9 prolyl oligopeptidase catalytic" evidence="3">
    <location>
        <begin position="457"/>
        <end position="664"/>
    </location>
</feature>
<evidence type="ECO:0000259" key="3">
    <source>
        <dbReference type="Pfam" id="PF00326"/>
    </source>
</evidence>
<dbReference type="SUPFAM" id="SSF53474">
    <property type="entry name" value="alpha/beta-Hydrolases"/>
    <property type="match status" value="1"/>
</dbReference>
<dbReference type="GO" id="GO:0004252">
    <property type="term" value="F:serine-type endopeptidase activity"/>
    <property type="evidence" value="ECO:0007669"/>
    <property type="project" value="TreeGrafter"/>
</dbReference>
<dbReference type="RefSeq" id="WP_067697939.1">
    <property type="nucleotide sequence ID" value="NZ_LLZH01000281.1"/>
</dbReference>
<dbReference type="InterPro" id="IPR011042">
    <property type="entry name" value="6-blade_b-propeller_TolB-like"/>
</dbReference>
<gene>
    <name evidence="4" type="ORF">ADL15_29335</name>
</gene>
<sequence>MVIIDAFSDLDAYAALPRVTGLRLSPDGRRLVVGVATPEPKKNRYATALWEVDPAGEQPARRLTRSTRGESVAAFTPGGDLLFTSARPDPVGEPDGEPGTALWLQPAAGGDARVVAAPPGGVRGVVVSRSGTLVFGSSLMPSAADPAADKEARAKRKDTGVNAVLYEELPIRYWDHAFGPDRLRLLTAEPAPAGEAPLELRDLTGHVGRALFDEATWDVAPDGRTVVAVWTVAEAAGSQRETIVAIDVATGERRTLAGDPGHEYTSPRISPDGTSVAVVVYRRSTASDPGDRWLAVLPLAGGPVRDLTAAWDRWPDAIRWTPDGAALVVAADDGGRAPLWRVDATSGAVSRLTPDDGSYTDAEVSPDGRWVYALRSAIGSAPTPVRVALDGAGTVDRLPGPVAETPVPGRVTEVTTTAADGTPLRAWLALPAEAGPERPAPLLLWIHGGPLGSWNSWSWRWNPWIAVARGYAVLLPDPALSTGYGHEFIRRGWGAWGAAPYTDLLALTDAAEQRTDVDATRTAAMGGSFGGYMANWIAGHTDRFAAIVTHASLWSLDQMWGTTDTAFYWAREMTREVMEVNSPHRFADEITTPILVIHGDKDYRVPIGEALRLWWDLLSRSTDQDGATPHKFLFFPDENHWVLTPEHTKVWYATVLAFLDHHVRGEKWQRPELLG</sequence>
<accession>A0A117MPV2</accession>
<evidence type="ECO:0000313" key="5">
    <source>
        <dbReference type="Proteomes" id="UP000053244"/>
    </source>
</evidence>
<keyword evidence="2" id="KW-0378">Hydrolase</keyword>
<dbReference type="Gene3D" id="3.40.50.1820">
    <property type="entry name" value="alpha/beta hydrolase"/>
    <property type="match status" value="1"/>
</dbReference>
<dbReference type="PANTHER" id="PTHR42776">
    <property type="entry name" value="SERINE PEPTIDASE S9 FAMILY MEMBER"/>
    <property type="match status" value="1"/>
</dbReference>
<dbReference type="AlphaFoldDB" id="A0A117MPV2"/>
<reference evidence="4 5" key="1">
    <citation type="submission" date="2015-10" db="EMBL/GenBank/DDBJ databases">
        <authorList>
            <person name="Gilbert D.G."/>
        </authorList>
    </citation>
    <scope>NUCLEOTIDE SEQUENCE [LARGE SCALE GENOMIC DNA]</scope>
    <source>
        <strain evidence="4 5">NRRL B-16712</strain>
    </source>
</reference>
<name>A0A117MPV2_9ACTN</name>
<dbReference type="InterPro" id="IPR001375">
    <property type="entry name" value="Peptidase_S9_cat"/>
</dbReference>
<dbReference type="Pfam" id="PF00326">
    <property type="entry name" value="Peptidase_S9"/>
    <property type="match status" value="1"/>
</dbReference>
<keyword evidence="1" id="KW-0732">Signal</keyword>
<dbReference type="PANTHER" id="PTHR42776:SF13">
    <property type="entry name" value="DIPEPTIDYL-PEPTIDASE 5"/>
    <property type="match status" value="1"/>
</dbReference>
<dbReference type="Proteomes" id="UP000053244">
    <property type="component" value="Unassembled WGS sequence"/>
</dbReference>
<dbReference type="InterPro" id="IPR029058">
    <property type="entry name" value="AB_hydrolase_fold"/>
</dbReference>
<organism evidence="4 5">
    <name type="scientific">Actinoplanes awajinensis subsp. mycoplanecinus</name>
    <dbReference type="NCBI Taxonomy" id="135947"/>
    <lineage>
        <taxon>Bacteria</taxon>
        <taxon>Bacillati</taxon>
        <taxon>Actinomycetota</taxon>
        <taxon>Actinomycetes</taxon>
        <taxon>Micromonosporales</taxon>
        <taxon>Micromonosporaceae</taxon>
        <taxon>Actinoplanes</taxon>
    </lineage>
</organism>
<keyword evidence="5" id="KW-1185">Reference proteome</keyword>
<dbReference type="SUPFAM" id="SSF82171">
    <property type="entry name" value="DPP6 N-terminal domain-like"/>
    <property type="match status" value="1"/>
</dbReference>
<evidence type="ECO:0000256" key="2">
    <source>
        <dbReference type="ARBA" id="ARBA00022801"/>
    </source>
</evidence>
<evidence type="ECO:0000256" key="1">
    <source>
        <dbReference type="ARBA" id="ARBA00022729"/>
    </source>
</evidence>
<protein>
    <submittedName>
        <fullName evidence="4">Peptidase S9</fullName>
    </submittedName>
</protein>